<dbReference type="NCBIfam" id="NF005507">
    <property type="entry name" value="PRK07119.1"/>
    <property type="match status" value="1"/>
</dbReference>
<dbReference type="SUPFAM" id="SSF52922">
    <property type="entry name" value="TK C-terminal domain-like"/>
    <property type="match status" value="1"/>
</dbReference>
<dbReference type="Pfam" id="PF17147">
    <property type="entry name" value="PFOR_II"/>
    <property type="match status" value="1"/>
</dbReference>
<name>A0A2N5ZC10_MUIH1</name>
<gene>
    <name evidence="4" type="ORF">C0601_11295</name>
</gene>
<dbReference type="Proteomes" id="UP000234857">
    <property type="component" value="Unassembled WGS sequence"/>
</dbReference>
<evidence type="ECO:0000259" key="3">
    <source>
        <dbReference type="Pfam" id="PF17147"/>
    </source>
</evidence>
<dbReference type="InterPro" id="IPR033412">
    <property type="entry name" value="PFOR_II"/>
</dbReference>
<dbReference type="Pfam" id="PF01855">
    <property type="entry name" value="POR_N"/>
    <property type="match status" value="1"/>
</dbReference>
<dbReference type="InterPro" id="IPR009014">
    <property type="entry name" value="Transketo_C/PFOR_II"/>
</dbReference>
<keyword evidence="1 4" id="KW-0560">Oxidoreductase</keyword>
<dbReference type="SUPFAM" id="SSF52518">
    <property type="entry name" value="Thiamin diphosphate-binding fold (THDP-binding)"/>
    <property type="match status" value="1"/>
</dbReference>
<evidence type="ECO:0000259" key="2">
    <source>
        <dbReference type="Pfam" id="PF01855"/>
    </source>
</evidence>
<sequence>MAKEFIKGNEAIGKAAILAGLDCYFGYPITPQSELPEYLAAEMPKVGKTFLQAESEVAAINMVYGAAGTGIRVMTSSSSPGVSLKLEGISYIAGAELPCVVVNVQRGGPGLGNIAPEQGDYFQATKGGGHGNYRLIVLAPDSGQEMADFTMLAFDLAEKYRNPVMLLADGYLGQMKEAVEFKKPERKTPANDWTIGNKLGKANVITSIDIEPEKLEKHNLNLLAKYNKIKENEVRFEEFMTDDCELFVVAYGITSRVVRSAVELAREKGIKVGMLRPQTLFPFPKDIINKLSEKTKKVLVCELSTGQMVEDVQLSSAPGTDVYFYGRCGGMVPTDIELVEQIEKILEGKGEIFK</sequence>
<dbReference type="Gene3D" id="3.40.50.920">
    <property type="match status" value="1"/>
</dbReference>
<comment type="caution">
    <text evidence="4">The sequence shown here is derived from an EMBL/GenBank/DDBJ whole genome shotgun (WGS) entry which is preliminary data.</text>
</comment>
<evidence type="ECO:0000313" key="5">
    <source>
        <dbReference type="Proteomes" id="UP000234857"/>
    </source>
</evidence>
<dbReference type="InterPro" id="IPR002880">
    <property type="entry name" value="Pyrv_Fd/Flavodoxin_OxRdtase_N"/>
</dbReference>
<dbReference type="InterPro" id="IPR052368">
    <property type="entry name" value="2-oxoacid_oxidoreductase"/>
</dbReference>
<dbReference type="GO" id="GO:0043807">
    <property type="term" value="F:3-methyl-2-oxobutanoate dehydrogenase (ferredoxin) activity"/>
    <property type="evidence" value="ECO:0007669"/>
    <property type="project" value="UniProtKB-EC"/>
</dbReference>
<accession>A0A2N5ZC10</accession>
<organism evidence="4 5">
    <name type="scientific">Muiribacterium halophilum</name>
    <dbReference type="NCBI Taxonomy" id="2053465"/>
    <lineage>
        <taxon>Bacteria</taxon>
        <taxon>Candidatus Muiribacteriota</taxon>
        <taxon>Candidatus Muiribacteriia</taxon>
        <taxon>Candidatus Muiribacteriales</taxon>
        <taxon>Candidatus Muiribacteriaceae</taxon>
        <taxon>Candidatus Muiribacterium</taxon>
    </lineage>
</organism>
<dbReference type="InterPro" id="IPR029061">
    <property type="entry name" value="THDP-binding"/>
</dbReference>
<evidence type="ECO:0000256" key="1">
    <source>
        <dbReference type="ARBA" id="ARBA00023002"/>
    </source>
</evidence>
<protein>
    <submittedName>
        <fullName evidence="4">3-methyl-2-oxobutanoate dehydrogenase subunit VorB</fullName>
        <ecNumber evidence="4">1.2.7.7</ecNumber>
    </submittedName>
</protein>
<dbReference type="PANTHER" id="PTHR43088">
    <property type="entry name" value="SUBUNIT OF PYRUVATE:FLAVODOXIN OXIDOREDUCTASE-RELATED"/>
    <property type="match status" value="1"/>
</dbReference>
<feature type="domain" description="Pyruvate:ferredoxin oxidoreductase core" evidence="3">
    <location>
        <begin position="245"/>
        <end position="334"/>
    </location>
</feature>
<feature type="domain" description="Pyruvate flavodoxin/ferredoxin oxidoreductase pyrimidine binding" evidence="2">
    <location>
        <begin position="15"/>
        <end position="187"/>
    </location>
</feature>
<dbReference type="AlphaFoldDB" id="A0A2N5ZC10"/>
<proteinExistence type="predicted"/>
<dbReference type="Gene3D" id="3.40.50.970">
    <property type="match status" value="1"/>
</dbReference>
<evidence type="ECO:0000313" key="4">
    <source>
        <dbReference type="EMBL" id="PLX16198.1"/>
    </source>
</evidence>
<dbReference type="PANTHER" id="PTHR43088:SF1">
    <property type="entry name" value="SUBUNIT OF PYRUVATE:FLAVODOXIN OXIDOREDUCTASE"/>
    <property type="match status" value="1"/>
</dbReference>
<dbReference type="EC" id="1.2.7.7" evidence="4"/>
<dbReference type="EMBL" id="PKTG01000122">
    <property type="protein sequence ID" value="PLX16198.1"/>
    <property type="molecule type" value="Genomic_DNA"/>
</dbReference>
<dbReference type="CDD" id="cd07034">
    <property type="entry name" value="TPP_PYR_PFOR_IOR-alpha_like"/>
    <property type="match status" value="1"/>
</dbReference>
<reference evidence="4 5" key="1">
    <citation type="submission" date="2017-11" db="EMBL/GenBank/DDBJ databases">
        <title>Genome-resolved metagenomics identifies genetic mobility, metabolic interactions, and unexpected diversity in perchlorate-reducing communities.</title>
        <authorList>
            <person name="Barnum T.P."/>
            <person name="Figueroa I.A."/>
            <person name="Carlstrom C.I."/>
            <person name="Lucas L.N."/>
            <person name="Engelbrektson A.L."/>
            <person name="Coates J.D."/>
        </authorList>
    </citation>
    <scope>NUCLEOTIDE SEQUENCE [LARGE SCALE GENOMIC DNA]</scope>
    <source>
        <strain evidence="4">BM706</strain>
    </source>
</reference>